<feature type="transmembrane region" description="Helical" evidence="5">
    <location>
        <begin position="6"/>
        <end position="28"/>
    </location>
</feature>
<evidence type="ECO:0000313" key="9">
    <source>
        <dbReference type="Proteomes" id="UP000192132"/>
    </source>
</evidence>
<dbReference type="HAMAP" id="MF_00445">
    <property type="entry name" value="NDH1_NuoN_1"/>
    <property type="match status" value="1"/>
</dbReference>
<feature type="transmembrane region" description="Helical" evidence="5">
    <location>
        <begin position="239"/>
        <end position="260"/>
    </location>
</feature>
<dbReference type="InterPro" id="IPR001750">
    <property type="entry name" value="ND/Mrp_TM"/>
</dbReference>
<accession>A0A1S8CT79</accession>
<sequence>MDMISTLMPLAPVIIVSLTAVLVMLLVAIKRHHDLIATATVIGLNAAVAYIVWQAFFQNSGPQAVMGLFVVDGFALFNMALILIASLACCTLAHAYIDSYQHNREELYLLLLIAVAGGMLMTASSHMTSFFMSLELLSIPTYGLLAYTHERSKSLESGIKYLVLSATASAALLMGMAFLYSYTGTMDFRNLGQILGQVAHEPIVVMGFGLIVIAIAFKLSLVPFHGWTPDVYQGAPAPAATFLATVSKVAMLAVALRFLLVSSSLAMEGLQTILVILAVLSILVGNLLAVRQVNLKRLLGYSSIAHFGYLLIAIICLGVSSIATVSIYLVTYVFTTIGAFGAVALMSSPYSDTEAESIADYRGLFWRRPVLTAVLTVMMLSLAGIPLTAGFIGKFFVVMAAVQNMSWLLAAMVILGSAIGLYYYLRVMVVLYMTPPDTPRIDAQTNWGVKAGGIMVLLTSLLVLLLGVYPQPLIKLAALAQIVVMQ</sequence>
<name>A0A1S8CT79_9GAMM</name>
<evidence type="ECO:0000256" key="4">
    <source>
        <dbReference type="ARBA" id="ARBA00023136"/>
    </source>
</evidence>
<dbReference type="GO" id="GO:0008137">
    <property type="term" value="F:NADH dehydrogenase (ubiquinone) activity"/>
    <property type="evidence" value="ECO:0007669"/>
    <property type="project" value="InterPro"/>
</dbReference>
<feature type="transmembrane region" description="Helical" evidence="5">
    <location>
        <begin position="329"/>
        <end position="350"/>
    </location>
</feature>
<comment type="subcellular location">
    <subcellularLocation>
        <location evidence="5">Cell membrane</location>
        <topology evidence="5">Multi-pass membrane protein</topology>
    </subcellularLocation>
    <subcellularLocation>
        <location evidence="1">Endomembrane system</location>
        <topology evidence="1">Multi-pass membrane protein</topology>
    </subcellularLocation>
    <subcellularLocation>
        <location evidence="6">Membrane</location>
        <topology evidence="6">Multi-pass membrane protein</topology>
    </subcellularLocation>
</comment>
<comment type="catalytic activity">
    <reaction evidence="5">
        <text>a quinone + NADH + 5 H(+)(in) = a quinol + NAD(+) + 4 H(+)(out)</text>
        <dbReference type="Rhea" id="RHEA:57888"/>
        <dbReference type="ChEBI" id="CHEBI:15378"/>
        <dbReference type="ChEBI" id="CHEBI:24646"/>
        <dbReference type="ChEBI" id="CHEBI:57540"/>
        <dbReference type="ChEBI" id="CHEBI:57945"/>
        <dbReference type="ChEBI" id="CHEBI:132124"/>
    </reaction>
</comment>
<dbReference type="NCBIfam" id="NF004439">
    <property type="entry name" value="PRK05777.1-1"/>
    <property type="match status" value="1"/>
</dbReference>
<feature type="transmembrane region" description="Helical" evidence="5">
    <location>
        <begin position="446"/>
        <end position="469"/>
    </location>
</feature>
<dbReference type="RefSeq" id="WP_076878320.1">
    <property type="nucleotide sequence ID" value="NZ_MLCN01000023.1"/>
</dbReference>
<feature type="transmembrane region" description="Helical" evidence="5">
    <location>
        <begin position="298"/>
        <end position="323"/>
    </location>
</feature>
<dbReference type="EC" id="7.1.1.-" evidence="5"/>
<dbReference type="GO" id="GO:0050136">
    <property type="term" value="F:NADH dehydrogenase (quinone) (non-electrogenic) activity"/>
    <property type="evidence" value="ECO:0007669"/>
    <property type="project" value="UniProtKB-UniRule"/>
</dbReference>
<feature type="domain" description="NADH:quinone oxidoreductase/Mrp antiporter transmembrane" evidence="7">
    <location>
        <begin position="124"/>
        <end position="419"/>
    </location>
</feature>
<feature type="transmembrane region" description="Helical" evidence="5">
    <location>
        <begin position="272"/>
        <end position="291"/>
    </location>
</feature>
<keyword evidence="5" id="KW-0830">Ubiquinone</keyword>
<keyword evidence="5" id="KW-0520">NAD</keyword>
<keyword evidence="4 5" id="KW-0472">Membrane</keyword>
<dbReference type="GO" id="GO:0042773">
    <property type="term" value="P:ATP synthesis coupled electron transport"/>
    <property type="evidence" value="ECO:0007669"/>
    <property type="project" value="InterPro"/>
</dbReference>
<comment type="caution">
    <text evidence="8">The sequence shown here is derived from an EMBL/GenBank/DDBJ whole genome shotgun (WGS) entry which is preliminary data.</text>
</comment>
<protein>
    <recommendedName>
        <fullName evidence="5">NADH-quinone oxidoreductase subunit N</fullName>
        <ecNumber evidence="5">7.1.1.-</ecNumber>
    </recommendedName>
    <alternativeName>
        <fullName evidence="5">NADH dehydrogenase I subunit N</fullName>
    </alternativeName>
    <alternativeName>
        <fullName evidence="5">NDH-1 subunit N</fullName>
    </alternativeName>
</protein>
<keyword evidence="5" id="KW-1278">Translocase</keyword>
<dbReference type="Proteomes" id="UP000192132">
    <property type="component" value="Unassembled WGS sequence"/>
</dbReference>
<dbReference type="GO" id="GO:0012505">
    <property type="term" value="C:endomembrane system"/>
    <property type="evidence" value="ECO:0007669"/>
    <property type="project" value="UniProtKB-SubCell"/>
</dbReference>
<feature type="transmembrane region" description="Helical" evidence="5">
    <location>
        <begin position="107"/>
        <end position="124"/>
    </location>
</feature>
<evidence type="ECO:0000313" key="8">
    <source>
        <dbReference type="EMBL" id="ONG39529.1"/>
    </source>
</evidence>
<proteinExistence type="inferred from homology"/>
<comment type="function">
    <text evidence="5">NDH-1 shuttles electrons from NADH, via FMN and iron-sulfur (Fe-S) centers, to quinones in the respiratory chain. The immediate electron acceptor for the enzyme in this species is believed to be ubiquinone. Couples the redox reaction to proton translocation (for every two electrons transferred, four hydrogen ions are translocated across the cytoplasmic membrane), and thus conserves the redox energy in a proton gradient.</text>
</comment>
<evidence type="ECO:0000256" key="5">
    <source>
        <dbReference type="HAMAP-Rule" id="MF_00445"/>
    </source>
</evidence>
<keyword evidence="5" id="KW-0874">Quinone</keyword>
<keyword evidence="3 5" id="KW-1133">Transmembrane helix</keyword>
<dbReference type="AlphaFoldDB" id="A0A1S8CT79"/>
<feature type="transmembrane region" description="Helical" evidence="5">
    <location>
        <begin position="203"/>
        <end position="227"/>
    </location>
</feature>
<dbReference type="InterPro" id="IPR003918">
    <property type="entry name" value="NADH_UbQ_OxRdtase"/>
</dbReference>
<dbReference type="Pfam" id="PF00361">
    <property type="entry name" value="Proton_antipo_M"/>
    <property type="match status" value="1"/>
</dbReference>
<dbReference type="GO" id="GO:0048038">
    <property type="term" value="F:quinone binding"/>
    <property type="evidence" value="ECO:0007669"/>
    <property type="project" value="UniProtKB-KW"/>
</dbReference>
<keyword evidence="5" id="KW-0813">Transport</keyword>
<evidence type="ECO:0000256" key="3">
    <source>
        <dbReference type="ARBA" id="ARBA00022989"/>
    </source>
</evidence>
<feature type="transmembrane region" description="Helical" evidence="5">
    <location>
        <begin position="35"/>
        <end position="53"/>
    </location>
</feature>
<feature type="transmembrane region" description="Helical" evidence="5">
    <location>
        <begin position="73"/>
        <end position="95"/>
    </location>
</feature>
<reference evidence="8 9" key="1">
    <citation type="submission" date="2016-10" db="EMBL/GenBank/DDBJ databases">
        <title>Draft Genome sequence of Alkanindiges sp. strain H1.</title>
        <authorList>
            <person name="Subhash Y."/>
            <person name="Lee S."/>
        </authorList>
    </citation>
    <scope>NUCLEOTIDE SEQUENCE [LARGE SCALE GENOMIC DNA]</scope>
    <source>
        <strain evidence="8 9">H1</strain>
    </source>
</reference>
<evidence type="ECO:0000256" key="1">
    <source>
        <dbReference type="ARBA" id="ARBA00004127"/>
    </source>
</evidence>
<feature type="transmembrane region" description="Helical" evidence="5">
    <location>
        <begin position="405"/>
        <end position="425"/>
    </location>
</feature>
<dbReference type="PRINTS" id="PR01437">
    <property type="entry name" value="NUOXDRDTASE4"/>
</dbReference>
<dbReference type="STRING" id="1907941.BKE30_09250"/>
<feature type="transmembrane region" description="Helical" evidence="5">
    <location>
        <begin position="161"/>
        <end position="183"/>
    </location>
</feature>
<dbReference type="PANTHER" id="PTHR22773">
    <property type="entry name" value="NADH DEHYDROGENASE"/>
    <property type="match status" value="1"/>
</dbReference>
<gene>
    <name evidence="5" type="primary">nuoN</name>
    <name evidence="8" type="ORF">BKE30_09250</name>
</gene>
<evidence type="ECO:0000259" key="7">
    <source>
        <dbReference type="Pfam" id="PF00361"/>
    </source>
</evidence>
<organism evidence="8 9">
    <name type="scientific">Alkanindiges hydrocarboniclasticus</name>
    <dbReference type="NCBI Taxonomy" id="1907941"/>
    <lineage>
        <taxon>Bacteria</taxon>
        <taxon>Pseudomonadati</taxon>
        <taxon>Pseudomonadota</taxon>
        <taxon>Gammaproteobacteria</taxon>
        <taxon>Moraxellales</taxon>
        <taxon>Moraxellaceae</taxon>
        <taxon>Alkanindiges</taxon>
    </lineage>
</organism>
<evidence type="ECO:0000256" key="6">
    <source>
        <dbReference type="RuleBase" id="RU000320"/>
    </source>
</evidence>
<comment type="subunit">
    <text evidence="5">NDH-1 is composed of 14 different subunits. Subunits NuoA, H, J, K, L, M, N constitute the membrane sector of the complex.</text>
</comment>
<dbReference type="NCBIfam" id="TIGR01770">
    <property type="entry name" value="NDH_I_N"/>
    <property type="match status" value="1"/>
</dbReference>
<keyword evidence="2 5" id="KW-0812">Transmembrane</keyword>
<dbReference type="EMBL" id="MLCN01000023">
    <property type="protein sequence ID" value="ONG39529.1"/>
    <property type="molecule type" value="Genomic_DNA"/>
</dbReference>
<keyword evidence="5" id="KW-1003">Cell membrane</keyword>
<feature type="transmembrane region" description="Helical" evidence="5">
    <location>
        <begin position="370"/>
        <end position="393"/>
    </location>
</feature>
<keyword evidence="9" id="KW-1185">Reference proteome</keyword>
<dbReference type="GO" id="GO:0005886">
    <property type="term" value="C:plasma membrane"/>
    <property type="evidence" value="ECO:0007669"/>
    <property type="project" value="UniProtKB-SubCell"/>
</dbReference>
<evidence type="ECO:0000256" key="2">
    <source>
        <dbReference type="ARBA" id="ARBA00022692"/>
    </source>
</evidence>
<dbReference type="InterPro" id="IPR010096">
    <property type="entry name" value="NADH-Q_OxRdtase_suN/2"/>
</dbReference>
<comment type="similarity">
    <text evidence="5">Belongs to the complex I subunit 2 family.</text>
</comment>